<proteinExistence type="predicted"/>
<dbReference type="AlphaFoldDB" id="A0A0F9P0B5"/>
<comment type="caution">
    <text evidence="1">The sequence shown here is derived from an EMBL/GenBank/DDBJ whole genome shotgun (WGS) entry which is preliminary data.</text>
</comment>
<protein>
    <submittedName>
        <fullName evidence="1">Uncharacterized protein</fullName>
    </submittedName>
</protein>
<sequence>MNSGTKKLYLSYLKQDIKSTFPNIYDSMEVEMHNIDSRLMISLAILIKELLFILQDHLEDGQYEDFKEVLDLWYVPRKFG</sequence>
<name>A0A0F9P0B5_9ZZZZ</name>
<accession>A0A0F9P0B5</accession>
<evidence type="ECO:0000313" key="1">
    <source>
        <dbReference type="EMBL" id="KKM86922.1"/>
    </source>
</evidence>
<organism evidence="1">
    <name type="scientific">marine sediment metagenome</name>
    <dbReference type="NCBI Taxonomy" id="412755"/>
    <lineage>
        <taxon>unclassified sequences</taxon>
        <taxon>metagenomes</taxon>
        <taxon>ecological metagenomes</taxon>
    </lineage>
</organism>
<reference evidence="1" key="1">
    <citation type="journal article" date="2015" name="Nature">
        <title>Complex archaea that bridge the gap between prokaryotes and eukaryotes.</title>
        <authorList>
            <person name="Spang A."/>
            <person name="Saw J.H."/>
            <person name="Jorgensen S.L."/>
            <person name="Zaremba-Niedzwiedzka K."/>
            <person name="Martijn J."/>
            <person name="Lind A.E."/>
            <person name="van Eijk R."/>
            <person name="Schleper C."/>
            <person name="Guy L."/>
            <person name="Ettema T.J."/>
        </authorList>
    </citation>
    <scope>NUCLEOTIDE SEQUENCE</scope>
</reference>
<dbReference type="EMBL" id="LAZR01007180">
    <property type="protein sequence ID" value="KKM86922.1"/>
    <property type="molecule type" value="Genomic_DNA"/>
</dbReference>
<gene>
    <name evidence="1" type="ORF">LCGC14_1274160</name>
</gene>